<accession>A0AC34FUP3</accession>
<organism evidence="1 2">
    <name type="scientific">Panagrolaimus sp. ES5</name>
    <dbReference type="NCBI Taxonomy" id="591445"/>
    <lineage>
        <taxon>Eukaryota</taxon>
        <taxon>Metazoa</taxon>
        <taxon>Ecdysozoa</taxon>
        <taxon>Nematoda</taxon>
        <taxon>Chromadorea</taxon>
        <taxon>Rhabditida</taxon>
        <taxon>Tylenchina</taxon>
        <taxon>Panagrolaimomorpha</taxon>
        <taxon>Panagrolaimoidea</taxon>
        <taxon>Panagrolaimidae</taxon>
        <taxon>Panagrolaimus</taxon>
    </lineage>
</organism>
<proteinExistence type="predicted"/>
<dbReference type="WBParaSite" id="ES5_v2.g21187.t1">
    <property type="protein sequence ID" value="ES5_v2.g21187.t1"/>
    <property type="gene ID" value="ES5_v2.g21187"/>
</dbReference>
<protein>
    <submittedName>
        <fullName evidence="2">Uncharacterized protein</fullName>
    </submittedName>
</protein>
<name>A0AC34FUP3_9BILA</name>
<reference evidence="2" key="1">
    <citation type="submission" date="2022-11" db="UniProtKB">
        <authorList>
            <consortium name="WormBaseParasite"/>
        </authorList>
    </citation>
    <scope>IDENTIFICATION</scope>
</reference>
<evidence type="ECO:0000313" key="2">
    <source>
        <dbReference type="WBParaSite" id="ES5_v2.g21187.t1"/>
    </source>
</evidence>
<evidence type="ECO:0000313" key="1">
    <source>
        <dbReference type="Proteomes" id="UP000887579"/>
    </source>
</evidence>
<sequence>MGLLRSQLEISQNDRTRLMKLVDKQNKQIHELESRSMEIPAYKASIQRFENRVASLEDEIKLSKELNNINNKAKSSINNENVAPPPPPSLDVFAVPSTPKESRPRPRLVSPSKTQPSKKRETAKWADKLVTEYKQVAKENPSRQRSLDRRNSRFVSMPKDSQI</sequence>
<dbReference type="Proteomes" id="UP000887579">
    <property type="component" value="Unplaced"/>
</dbReference>